<dbReference type="PANTHER" id="PTHR46600">
    <property type="entry name" value="THAP DOMAIN-CONTAINING"/>
    <property type="match status" value="1"/>
</dbReference>
<feature type="domain" description="THAP-type" evidence="7">
    <location>
        <begin position="1"/>
        <end position="88"/>
    </location>
</feature>
<keyword evidence="2 5" id="KW-0863">Zinc-finger</keyword>
<dbReference type="AlphaFoldDB" id="A0AAV8VUY0"/>
<dbReference type="GO" id="GO:0043565">
    <property type="term" value="F:sequence-specific DNA binding"/>
    <property type="evidence" value="ECO:0007669"/>
    <property type="project" value="InterPro"/>
</dbReference>
<evidence type="ECO:0000259" key="7">
    <source>
        <dbReference type="PROSITE" id="PS50950"/>
    </source>
</evidence>
<comment type="caution">
    <text evidence="8">The sequence shown here is derived from an EMBL/GenBank/DDBJ whole genome shotgun (WGS) entry which is preliminary data.</text>
</comment>
<dbReference type="PROSITE" id="PS50950">
    <property type="entry name" value="ZF_THAP"/>
    <property type="match status" value="2"/>
</dbReference>
<reference evidence="8 9" key="1">
    <citation type="journal article" date="2023" name="Insect Mol. Biol.">
        <title>Genome sequencing provides insights into the evolution of gene families encoding plant cell wall-degrading enzymes in longhorned beetles.</title>
        <authorList>
            <person name="Shin N.R."/>
            <person name="Okamura Y."/>
            <person name="Kirsch R."/>
            <person name="Pauchet Y."/>
        </authorList>
    </citation>
    <scope>NUCLEOTIDE SEQUENCE [LARGE SCALE GENOMIC DNA]</scope>
    <source>
        <strain evidence="8">EAD_L_NR</strain>
    </source>
</reference>
<name>A0AAV8VUY0_9CUCU</name>
<evidence type="ECO:0000313" key="9">
    <source>
        <dbReference type="Proteomes" id="UP001159042"/>
    </source>
</evidence>
<evidence type="ECO:0000256" key="3">
    <source>
        <dbReference type="ARBA" id="ARBA00022833"/>
    </source>
</evidence>
<feature type="domain" description="THAP-type" evidence="7">
    <location>
        <begin position="105"/>
        <end position="194"/>
    </location>
</feature>
<evidence type="ECO:0000256" key="2">
    <source>
        <dbReference type="ARBA" id="ARBA00022771"/>
    </source>
</evidence>
<dbReference type="InterPro" id="IPR038441">
    <property type="entry name" value="THAP_Znf_sf"/>
</dbReference>
<evidence type="ECO:0000256" key="5">
    <source>
        <dbReference type="PROSITE-ProRule" id="PRU00309"/>
    </source>
</evidence>
<dbReference type="InterPro" id="IPR006612">
    <property type="entry name" value="THAP_Znf"/>
</dbReference>
<dbReference type="InterPro" id="IPR026516">
    <property type="entry name" value="THAP1/10"/>
</dbReference>
<proteinExistence type="predicted"/>
<protein>
    <recommendedName>
        <fullName evidence="7">THAP-type domain-containing protein</fullName>
    </recommendedName>
</protein>
<dbReference type="SUPFAM" id="SSF57716">
    <property type="entry name" value="Glucocorticoid receptor-like (DNA-binding domain)"/>
    <property type="match status" value="2"/>
</dbReference>
<dbReference type="Proteomes" id="UP001159042">
    <property type="component" value="Unassembled WGS sequence"/>
</dbReference>
<dbReference type="SMART" id="SM00692">
    <property type="entry name" value="DM3"/>
    <property type="match status" value="2"/>
</dbReference>
<keyword evidence="6" id="KW-0175">Coiled coil</keyword>
<keyword evidence="3" id="KW-0862">Zinc</keyword>
<organism evidence="8 9">
    <name type="scientific">Exocentrus adspersus</name>
    <dbReference type="NCBI Taxonomy" id="1586481"/>
    <lineage>
        <taxon>Eukaryota</taxon>
        <taxon>Metazoa</taxon>
        <taxon>Ecdysozoa</taxon>
        <taxon>Arthropoda</taxon>
        <taxon>Hexapoda</taxon>
        <taxon>Insecta</taxon>
        <taxon>Pterygota</taxon>
        <taxon>Neoptera</taxon>
        <taxon>Endopterygota</taxon>
        <taxon>Coleoptera</taxon>
        <taxon>Polyphaga</taxon>
        <taxon>Cucujiformia</taxon>
        <taxon>Chrysomeloidea</taxon>
        <taxon>Cerambycidae</taxon>
        <taxon>Lamiinae</taxon>
        <taxon>Acanthocinini</taxon>
        <taxon>Exocentrus</taxon>
    </lineage>
</organism>
<dbReference type="SMART" id="SM00980">
    <property type="entry name" value="THAP"/>
    <property type="match status" value="2"/>
</dbReference>
<feature type="coiled-coil region" evidence="6">
    <location>
        <begin position="279"/>
        <end position="313"/>
    </location>
</feature>
<gene>
    <name evidence="8" type="ORF">NQ315_011489</name>
</gene>
<evidence type="ECO:0000256" key="1">
    <source>
        <dbReference type="ARBA" id="ARBA00022723"/>
    </source>
</evidence>
<keyword evidence="1" id="KW-0479">Metal-binding</keyword>
<keyword evidence="9" id="KW-1185">Reference proteome</keyword>
<keyword evidence="4 5" id="KW-0238">DNA-binding</keyword>
<dbReference type="GO" id="GO:0008270">
    <property type="term" value="F:zinc ion binding"/>
    <property type="evidence" value="ECO:0007669"/>
    <property type="project" value="UniProtKB-KW"/>
</dbReference>
<accession>A0AAV8VUY0</accession>
<sequence>MPSCSVKSCKNNYRNVKNSGIRLHRFPRNKEARQKWGEFCSRKLNFANARICSVHFDEQCYERKPDYLTAPGDTSVLRLKETAVPTKLLYEDEAVSPKHEDNKGLETRSCVVFGCGNNSTISDPSIDYYAFPKNELSQEWATACGWQSTRLDFETAYVCSMHFEELDFEEEITILDCMTCYSKKLKEDAVPTLCLPLEQVMVKENPLELQTQDMLVYTIDSSNIIVKENSTTMSLESASGNQQIFELGAFSSEIKAEEAQVKSDIRDPIYGSSKSFSHLYCLQEDNESLKRTVEVLQEEVDQLQKKFGRKKEIVRRV</sequence>
<dbReference type="PANTHER" id="PTHR46600:SF11">
    <property type="entry name" value="THAP DOMAIN-CONTAINING PROTEIN 10"/>
    <property type="match status" value="1"/>
</dbReference>
<dbReference type="Gene3D" id="6.20.210.20">
    <property type="entry name" value="THAP domain"/>
    <property type="match status" value="1"/>
</dbReference>
<dbReference type="EMBL" id="JANEYG010000028">
    <property type="protein sequence ID" value="KAJ8918033.1"/>
    <property type="molecule type" value="Genomic_DNA"/>
</dbReference>
<dbReference type="Pfam" id="PF05485">
    <property type="entry name" value="THAP"/>
    <property type="match status" value="2"/>
</dbReference>
<evidence type="ECO:0000256" key="4">
    <source>
        <dbReference type="ARBA" id="ARBA00023125"/>
    </source>
</evidence>
<evidence type="ECO:0000256" key="6">
    <source>
        <dbReference type="SAM" id="Coils"/>
    </source>
</evidence>
<evidence type="ECO:0000313" key="8">
    <source>
        <dbReference type="EMBL" id="KAJ8918033.1"/>
    </source>
</evidence>